<keyword evidence="2" id="KW-0472">Membrane</keyword>
<dbReference type="OrthoDB" id="1910514at2759"/>
<comment type="similarity">
    <text evidence="1">Belongs to the reduced folate carrier (RFC) transporter (TC 2.A.48) family.</text>
</comment>
<organism evidence="3 4">
    <name type="scientific">Vanilla planifolia</name>
    <name type="common">Vanilla</name>
    <dbReference type="NCBI Taxonomy" id="51239"/>
    <lineage>
        <taxon>Eukaryota</taxon>
        <taxon>Viridiplantae</taxon>
        <taxon>Streptophyta</taxon>
        <taxon>Embryophyta</taxon>
        <taxon>Tracheophyta</taxon>
        <taxon>Spermatophyta</taxon>
        <taxon>Magnoliopsida</taxon>
        <taxon>Liliopsida</taxon>
        <taxon>Asparagales</taxon>
        <taxon>Orchidaceae</taxon>
        <taxon>Vanilloideae</taxon>
        <taxon>Vanilleae</taxon>
        <taxon>Vanilla</taxon>
    </lineage>
</organism>
<name>A0A835V0N0_VANPL</name>
<dbReference type="GO" id="GO:0090482">
    <property type="term" value="F:vitamin transmembrane transporter activity"/>
    <property type="evidence" value="ECO:0007669"/>
    <property type="project" value="InterPro"/>
</dbReference>
<dbReference type="InterPro" id="IPR002666">
    <property type="entry name" value="Folate_carrier"/>
</dbReference>
<feature type="transmembrane region" description="Helical" evidence="2">
    <location>
        <begin position="96"/>
        <end position="118"/>
    </location>
</feature>
<evidence type="ECO:0000256" key="2">
    <source>
        <dbReference type="SAM" id="Phobius"/>
    </source>
</evidence>
<evidence type="ECO:0000256" key="1">
    <source>
        <dbReference type="ARBA" id="ARBA00005773"/>
    </source>
</evidence>
<dbReference type="GO" id="GO:0005886">
    <property type="term" value="C:plasma membrane"/>
    <property type="evidence" value="ECO:0007669"/>
    <property type="project" value="TreeGrafter"/>
</dbReference>
<evidence type="ECO:0000313" key="4">
    <source>
        <dbReference type="Proteomes" id="UP000639772"/>
    </source>
</evidence>
<dbReference type="PANTHER" id="PTHR10686:SF18">
    <property type="entry name" value="IP11787P-RELATED"/>
    <property type="match status" value="1"/>
</dbReference>
<dbReference type="Pfam" id="PF01770">
    <property type="entry name" value="Folate_carrier"/>
    <property type="match status" value="1"/>
</dbReference>
<dbReference type="AlphaFoldDB" id="A0A835V0N0"/>
<accession>A0A835V0N0</accession>
<feature type="transmembrane region" description="Helical" evidence="2">
    <location>
        <begin position="46"/>
        <end position="65"/>
    </location>
</feature>
<feature type="transmembrane region" description="Helical" evidence="2">
    <location>
        <begin position="20"/>
        <end position="39"/>
    </location>
</feature>
<dbReference type="EMBL" id="JADCNM010000006">
    <property type="protein sequence ID" value="KAG0478751.1"/>
    <property type="molecule type" value="Genomic_DNA"/>
</dbReference>
<protein>
    <submittedName>
        <fullName evidence="3">Uncharacterized protein</fullName>
    </submittedName>
</protein>
<proteinExistence type="inferred from homology"/>
<keyword evidence="2" id="KW-0812">Transmembrane</keyword>
<comment type="caution">
    <text evidence="3">The sequence shown here is derived from an EMBL/GenBank/DDBJ whole genome shotgun (WGS) entry which is preliminary data.</text>
</comment>
<keyword evidence="2" id="KW-1133">Transmembrane helix</keyword>
<reference evidence="3 4" key="1">
    <citation type="journal article" date="2020" name="Nat. Food">
        <title>A phased Vanilla planifolia genome enables genetic improvement of flavour and production.</title>
        <authorList>
            <person name="Hasing T."/>
            <person name="Tang H."/>
            <person name="Brym M."/>
            <person name="Khazi F."/>
            <person name="Huang T."/>
            <person name="Chambers A.H."/>
        </authorList>
    </citation>
    <scope>NUCLEOTIDE SEQUENCE [LARGE SCALE GENOMIC DNA]</scope>
    <source>
        <tissue evidence="3">Leaf</tissue>
    </source>
</reference>
<evidence type="ECO:0000313" key="3">
    <source>
        <dbReference type="EMBL" id="KAG0478751.1"/>
    </source>
</evidence>
<gene>
    <name evidence="3" type="ORF">HPP92_013470</name>
</gene>
<dbReference type="Proteomes" id="UP000639772">
    <property type="component" value="Chromosome 6"/>
</dbReference>
<dbReference type="PANTHER" id="PTHR10686">
    <property type="entry name" value="FOLATE TRANSPORTER"/>
    <property type="match status" value="1"/>
</dbReference>
<sequence>MHVAHGASMLLSFPQSCYNFRNFCCASHLSYCVVWNILLAMRLMQIAYGFGMSTRLVYSAYVFLLVHEEEYQSMTSLTTTISLLSFLLASELGKMCILLSKLCVCCVVYLVPVIFRILRLKIPKM</sequence>